<organism evidence="2 3">
    <name type="scientific">Shinella pollutisoli</name>
    <dbReference type="NCBI Taxonomy" id="2250594"/>
    <lineage>
        <taxon>Bacteria</taxon>
        <taxon>Pseudomonadati</taxon>
        <taxon>Pseudomonadota</taxon>
        <taxon>Alphaproteobacteria</taxon>
        <taxon>Hyphomicrobiales</taxon>
        <taxon>Rhizobiaceae</taxon>
        <taxon>Shinella</taxon>
    </lineage>
</organism>
<dbReference type="Proteomes" id="UP001595377">
    <property type="component" value="Unassembled WGS sequence"/>
</dbReference>
<gene>
    <name evidence="2" type="ORF">ACFOHH_01485</name>
</gene>
<dbReference type="EMBL" id="JBHRSP010000002">
    <property type="protein sequence ID" value="MFC3071772.1"/>
    <property type="molecule type" value="Genomic_DNA"/>
</dbReference>
<feature type="chain" id="PRO_5046909528" evidence="1">
    <location>
        <begin position="20"/>
        <end position="481"/>
    </location>
</feature>
<evidence type="ECO:0000313" key="3">
    <source>
        <dbReference type="Proteomes" id="UP001595377"/>
    </source>
</evidence>
<name>A0ABV7DA25_9HYPH</name>
<sequence length="481" mass="50127">MRPLLLLAAMTLAALPARAQDCPAEPAILALSDMVLAERAALPRLKARGAGAEAAYLKIRYGRLPADRALDLARGLRADGVREAADLAGALEATHGGLDAVAASTGNLAEIGTLVSTLRAVLLYGDGEKLLAALAALPAERRETASPRIVAAVIDRPDAEKAALAEAAGRHGLPLLQAGLIATQESADAWTAFAETHPDRDRLADLTRLWSWAPALVGRPALPAVAAVEPDVALLRESLHAAQIAAARQPERDFLMTYVNQTGDTAAAAKAGAALAAAIGDGTVRSRGTFDAAWLVVYRALHGAVDNVPAMDGTLDIVTFTSARYPQASGGISVRAVIDRLLAVEALSPYLRGETGTLPAMPAELGAPFRAEWPLWTEVAQALKGAPLAAFAKDPARAAVAAELLHAAGESGRLADLVLSVTDTETKIALATDFSMRLDRGCASHFHHRGEAVLLAGQPIFRFDPAKVMTSTRGGGLKRCA</sequence>
<keyword evidence="3" id="KW-1185">Reference proteome</keyword>
<evidence type="ECO:0000313" key="2">
    <source>
        <dbReference type="EMBL" id="MFC3071772.1"/>
    </source>
</evidence>
<dbReference type="RefSeq" id="WP_257313753.1">
    <property type="nucleotide sequence ID" value="NZ_JANFDG010000005.1"/>
</dbReference>
<reference evidence="3" key="1">
    <citation type="journal article" date="2019" name="Int. J. Syst. Evol. Microbiol.">
        <title>The Global Catalogue of Microorganisms (GCM) 10K type strain sequencing project: providing services to taxonomists for standard genome sequencing and annotation.</title>
        <authorList>
            <consortium name="The Broad Institute Genomics Platform"/>
            <consortium name="The Broad Institute Genome Sequencing Center for Infectious Disease"/>
            <person name="Wu L."/>
            <person name="Ma J."/>
        </authorList>
    </citation>
    <scope>NUCLEOTIDE SEQUENCE [LARGE SCALE GENOMIC DNA]</scope>
    <source>
        <strain evidence="3">KCTC 52677</strain>
    </source>
</reference>
<protein>
    <submittedName>
        <fullName evidence="2">Uncharacterized protein</fullName>
    </submittedName>
</protein>
<evidence type="ECO:0000256" key="1">
    <source>
        <dbReference type="SAM" id="SignalP"/>
    </source>
</evidence>
<proteinExistence type="predicted"/>
<feature type="signal peptide" evidence="1">
    <location>
        <begin position="1"/>
        <end position="19"/>
    </location>
</feature>
<keyword evidence="1" id="KW-0732">Signal</keyword>
<accession>A0ABV7DA25</accession>
<comment type="caution">
    <text evidence="2">The sequence shown here is derived from an EMBL/GenBank/DDBJ whole genome shotgun (WGS) entry which is preliminary data.</text>
</comment>